<dbReference type="GO" id="GO:0000976">
    <property type="term" value="F:transcription cis-regulatory region binding"/>
    <property type="evidence" value="ECO:0007669"/>
    <property type="project" value="TreeGrafter"/>
</dbReference>
<organism evidence="9">
    <name type="scientific">Singulisphaera sp. Ch08</name>
    <dbReference type="NCBI Taxonomy" id="3120278"/>
    <lineage>
        <taxon>Bacteria</taxon>
        <taxon>Pseudomonadati</taxon>
        <taxon>Planctomycetota</taxon>
        <taxon>Planctomycetia</taxon>
        <taxon>Isosphaerales</taxon>
        <taxon>Isosphaeraceae</taxon>
        <taxon>Singulisphaera</taxon>
    </lineage>
</organism>
<evidence type="ECO:0000256" key="2">
    <source>
        <dbReference type="ARBA" id="ARBA00022491"/>
    </source>
</evidence>
<comment type="similarity">
    <text evidence="1">Belongs to the Fur family.</text>
</comment>
<dbReference type="Pfam" id="PF01475">
    <property type="entry name" value="FUR"/>
    <property type="match status" value="1"/>
</dbReference>
<dbReference type="SUPFAM" id="SSF46785">
    <property type="entry name" value="Winged helix' DNA-binding domain"/>
    <property type="match status" value="1"/>
</dbReference>
<evidence type="ECO:0000256" key="1">
    <source>
        <dbReference type="ARBA" id="ARBA00007957"/>
    </source>
</evidence>
<dbReference type="GO" id="GO:0045892">
    <property type="term" value="P:negative regulation of DNA-templated transcription"/>
    <property type="evidence" value="ECO:0007669"/>
    <property type="project" value="TreeGrafter"/>
</dbReference>
<dbReference type="CDD" id="cd07153">
    <property type="entry name" value="Fur_like"/>
    <property type="match status" value="1"/>
</dbReference>
<evidence type="ECO:0000256" key="7">
    <source>
        <dbReference type="PIRSR" id="PIRSR602481-1"/>
    </source>
</evidence>
<dbReference type="EMBL" id="CP155447">
    <property type="protein sequence ID" value="XBH07394.1"/>
    <property type="molecule type" value="Genomic_DNA"/>
</dbReference>
<keyword evidence="7" id="KW-0479">Metal-binding</keyword>
<evidence type="ECO:0000256" key="6">
    <source>
        <dbReference type="ARBA" id="ARBA00023163"/>
    </source>
</evidence>
<feature type="binding site" evidence="8">
    <location>
        <position position="91"/>
    </location>
    <ligand>
        <name>Fe cation</name>
        <dbReference type="ChEBI" id="CHEBI:24875"/>
    </ligand>
</feature>
<dbReference type="GO" id="GO:0003700">
    <property type="term" value="F:DNA-binding transcription factor activity"/>
    <property type="evidence" value="ECO:0007669"/>
    <property type="project" value="InterPro"/>
</dbReference>
<dbReference type="RefSeq" id="WP_406700231.1">
    <property type="nucleotide sequence ID" value="NZ_CP155447.1"/>
</dbReference>
<sequence>MTSALDHDDLRSALEAAGWRCTAQRLAVYDQLSAAEHHPTAEEVYQGVRPHIPKISLATVYKALEALVASGVAAKLTAGDGSARYDARSDHHYHLRCLRSGSVHDLPTPFDPDLIAKLDPALLQTLRQQGFQVTGYRLELVGFYEPESAIAAHHEGPSDQ</sequence>
<protein>
    <submittedName>
        <fullName evidence="9">Transcriptional repressor</fullName>
    </submittedName>
</protein>
<dbReference type="PANTHER" id="PTHR33202:SF7">
    <property type="entry name" value="FERRIC UPTAKE REGULATION PROTEIN"/>
    <property type="match status" value="1"/>
</dbReference>
<reference evidence="9" key="1">
    <citation type="submission" date="2024-05" db="EMBL/GenBank/DDBJ databases">
        <title>Planctomycetes of the genus Singulisphaera possess chitinolytic capabilities.</title>
        <authorList>
            <person name="Ivanova A."/>
        </authorList>
    </citation>
    <scope>NUCLEOTIDE SEQUENCE</scope>
    <source>
        <strain evidence="9">Ch08T</strain>
    </source>
</reference>
<name>A0AAU7CPY0_9BACT</name>
<evidence type="ECO:0000256" key="3">
    <source>
        <dbReference type="ARBA" id="ARBA00022833"/>
    </source>
</evidence>
<dbReference type="Gene3D" id="3.30.1490.190">
    <property type="match status" value="1"/>
</dbReference>
<dbReference type="PANTHER" id="PTHR33202">
    <property type="entry name" value="ZINC UPTAKE REGULATION PROTEIN"/>
    <property type="match status" value="1"/>
</dbReference>
<dbReference type="GO" id="GO:0008270">
    <property type="term" value="F:zinc ion binding"/>
    <property type="evidence" value="ECO:0007669"/>
    <property type="project" value="TreeGrafter"/>
</dbReference>
<comment type="cofactor">
    <cofactor evidence="7">
        <name>Zn(2+)</name>
        <dbReference type="ChEBI" id="CHEBI:29105"/>
    </cofactor>
    <text evidence="7">Binds 1 zinc ion per subunit.</text>
</comment>
<keyword evidence="4" id="KW-0805">Transcription regulation</keyword>
<keyword evidence="5" id="KW-0238">DNA-binding</keyword>
<dbReference type="Gene3D" id="1.10.10.10">
    <property type="entry name" value="Winged helix-like DNA-binding domain superfamily/Winged helix DNA-binding domain"/>
    <property type="match status" value="1"/>
</dbReference>
<comment type="cofactor">
    <cofactor evidence="8">
        <name>Mn(2+)</name>
        <dbReference type="ChEBI" id="CHEBI:29035"/>
    </cofactor>
    <cofactor evidence="8">
        <name>Fe(2+)</name>
        <dbReference type="ChEBI" id="CHEBI:29033"/>
    </cofactor>
    <text evidence="8">Binds 1 Mn(2+) or Fe(2+) ion per subunit.</text>
</comment>
<accession>A0AAU7CPY0</accession>
<dbReference type="InterPro" id="IPR036388">
    <property type="entry name" value="WH-like_DNA-bd_sf"/>
</dbReference>
<dbReference type="InterPro" id="IPR043135">
    <property type="entry name" value="Fur_C"/>
</dbReference>
<feature type="binding site" evidence="7">
    <location>
        <position position="97"/>
    </location>
    <ligand>
        <name>Zn(2+)</name>
        <dbReference type="ChEBI" id="CHEBI:29105"/>
    </ligand>
</feature>
<gene>
    <name evidence="9" type="ORF">V5E97_15520</name>
</gene>
<keyword evidence="2" id="KW-0678">Repressor</keyword>
<evidence type="ECO:0000313" key="9">
    <source>
        <dbReference type="EMBL" id="XBH07394.1"/>
    </source>
</evidence>
<keyword evidence="3 7" id="KW-0862">Zinc</keyword>
<evidence type="ECO:0000256" key="5">
    <source>
        <dbReference type="ARBA" id="ARBA00023125"/>
    </source>
</evidence>
<evidence type="ECO:0000256" key="8">
    <source>
        <dbReference type="PIRSR" id="PIRSR602481-2"/>
    </source>
</evidence>
<keyword evidence="8" id="KW-0408">Iron</keyword>
<dbReference type="InterPro" id="IPR002481">
    <property type="entry name" value="FUR"/>
</dbReference>
<dbReference type="AlphaFoldDB" id="A0AAU7CPY0"/>
<dbReference type="GO" id="GO:1900376">
    <property type="term" value="P:regulation of secondary metabolite biosynthetic process"/>
    <property type="evidence" value="ECO:0007669"/>
    <property type="project" value="TreeGrafter"/>
</dbReference>
<keyword evidence="6" id="KW-0804">Transcription</keyword>
<proteinExistence type="inferred from homology"/>
<dbReference type="InterPro" id="IPR036390">
    <property type="entry name" value="WH_DNA-bd_sf"/>
</dbReference>
<evidence type="ECO:0000256" key="4">
    <source>
        <dbReference type="ARBA" id="ARBA00023015"/>
    </source>
</evidence>